<comment type="caution">
    <text evidence="1">The sequence shown here is derived from an EMBL/GenBank/DDBJ whole genome shotgun (WGS) entry which is preliminary data.</text>
</comment>
<dbReference type="AlphaFoldDB" id="A0A5C7A4T0"/>
<name>A0A5C7A4T0_9GAMM</name>
<dbReference type="RefSeq" id="WP_147222980.1">
    <property type="nucleotide sequence ID" value="NZ_CAJGYY010000001.1"/>
</dbReference>
<dbReference type="InterPro" id="IPR021530">
    <property type="entry name" value="AllH-like"/>
</dbReference>
<dbReference type="OrthoDB" id="4933449at2"/>
<accession>A0A5C7A4T0</accession>
<dbReference type="EMBL" id="VORZ01000001">
    <property type="protein sequence ID" value="TXD98479.1"/>
    <property type="molecule type" value="Genomic_DNA"/>
</dbReference>
<organism evidence="1 2">
    <name type="scientific">Psychrobacter frigidicola</name>
    <dbReference type="NCBI Taxonomy" id="45611"/>
    <lineage>
        <taxon>Bacteria</taxon>
        <taxon>Pseudomonadati</taxon>
        <taxon>Pseudomonadota</taxon>
        <taxon>Gammaproteobacteria</taxon>
        <taxon>Moraxellales</taxon>
        <taxon>Moraxellaceae</taxon>
        <taxon>Psychrobacter</taxon>
    </lineage>
</organism>
<dbReference type="Proteomes" id="UP000321903">
    <property type="component" value="Unassembled WGS sequence"/>
</dbReference>
<reference evidence="1 2" key="1">
    <citation type="submission" date="2019-08" db="EMBL/GenBank/DDBJ databases">
        <title>Genome sequence of Psychrobacter frigidicola ACAM304 (type strain).</title>
        <authorList>
            <person name="Bowman J.P."/>
        </authorList>
    </citation>
    <scope>NUCLEOTIDE SEQUENCE [LARGE SCALE GENOMIC DNA]</scope>
    <source>
        <strain evidence="1 2">ACAM 304</strain>
    </source>
</reference>
<keyword evidence="2" id="KW-1185">Reference proteome</keyword>
<sequence length="298" mass="31972">MQLIAITADSAWHTALKTLKTATVESVFRRAVNLRLDSGELLSIFPAGSPNAPAGLIGSHQVGQTLGGIGETVQLSPTAITFKTTTIAINECQFVTNSLNERQLPVPSCDYIEQFAQRVQAQAIHGSFYGAMPNDVFNSAQVIRLERGRAQLKLAWMQSSIEGIADATRQLIGLGIGLTPSGDDYLLGLLLVLNHAVEADDAKLTVVKQSISDNLETTTNVSQACLRAGLERRYSEPLRDLLIAVANQADSFEVVLQAVLSHGATSGQDTCTGMLDGWILLQDLAIENGYVNNELIPA</sequence>
<gene>
    <name evidence="1" type="ORF">ES754_06105</name>
</gene>
<dbReference type="Pfam" id="PF11392">
    <property type="entry name" value="AllH"/>
    <property type="match status" value="1"/>
</dbReference>
<evidence type="ECO:0000313" key="1">
    <source>
        <dbReference type="EMBL" id="TXD98479.1"/>
    </source>
</evidence>
<evidence type="ECO:0000313" key="2">
    <source>
        <dbReference type="Proteomes" id="UP000321903"/>
    </source>
</evidence>
<protein>
    <submittedName>
        <fullName evidence="1">DUF2877 domain-containing protein</fullName>
    </submittedName>
</protein>
<proteinExistence type="predicted"/>